<protein>
    <submittedName>
        <fullName evidence="2">LPS-assembly protein LptD</fullName>
    </submittedName>
</protein>
<gene>
    <name evidence="2" type="primary">lptD</name>
    <name evidence="2" type="ORF">SCFA_1500009</name>
</gene>
<dbReference type="EMBL" id="CAADRM010000058">
    <property type="protein sequence ID" value="VFU12918.1"/>
    <property type="molecule type" value="Genomic_DNA"/>
</dbReference>
<dbReference type="Pfam" id="PF19838">
    <property type="entry name" value="LptD_2"/>
    <property type="match status" value="1"/>
</dbReference>
<name>A0A485LYB3_9ZZZZ</name>
<dbReference type="GO" id="GO:0015920">
    <property type="term" value="P:lipopolysaccharide transport"/>
    <property type="evidence" value="ECO:0007669"/>
    <property type="project" value="InterPro"/>
</dbReference>
<dbReference type="GO" id="GO:0009279">
    <property type="term" value="C:cell outer membrane"/>
    <property type="evidence" value="ECO:0007669"/>
    <property type="project" value="InterPro"/>
</dbReference>
<evidence type="ECO:0000259" key="1">
    <source>
        <dbReference type="Pfam" id="PF19838"/>
    </source>
</evidence>
<sequence length="709" mass="82148">MHRVLILLFAGVFLPVQVAAQVLDVEAEKVVRRGDRIEASGRVVVRGEGILLRANYVVLDTMTEDIWAAGDCHLEEEGGEMDAQILYYNIRRKDFRLEEGTVFVYADPIVISGRTIVRYGEDVYEGEGITYTPCLGKPPDWSIAASSLNAPLEGYGSVYHARFRVRRIPIFYTPYLMFPIKLKRQSGFLFPSFGHSTDTGYRTEVPFYIVLGRSMDATITPTHLSDRGLLWAGEFRYRLDEEREGFIYGESLFDKRGGEELAGGVEATIPDHRWLLKARQTGGNLTWDINLVSHADYLRDIGPFYGDKQEWKNSPTTTGFEDEEDLEELVSRVQWNISSRKFTANLSGQWKQDLTVEDNDRTLQELPRLRARMRPQKIPYTPVLVTSDLTTVRVYSRDWIEAVTNNGEIEFSWPISLYPYLTILPSYAEIYRDAFITDHREVLEDDIFREHWQERSILLTTALYSQRFAGGMYHQVVPSVSWVYLSRYGGNYDRNDPLDIFPNHLLLGEEEWEKDFDMNLSLENYLRDPSGRSLAEFTISRSYSYIDEDWRFFEARARLTPVSWFRAEHTNRFGREPFRPYATHEHWSRLTLRDDRGDELYAGEEYIRPAVNDEEKPGDATKSAYAGVNVSLIGGFSARYEVEYDYIERRYEHSRQGISYESQCWSVNLYREVEPSEGERPRETTISLLVNLLGFGQILSAEHELEADR</sequence>
<dbReference type="InterPro" id="IPR020889">
    <property type="entry name" value="LipoPS_assembly_LptD"/>
</dbReference>
<dbReference type="GO" id="GO:1990351">
    <property type="term" value="C:transporter complex"/>
    <property type="evidence" value="ECO:0007669"/>
    <property type="project" value="TreeGrafter"/>
</dbReference>
<feature type="domain" description="LPS-assembly protein LptD central" evidence="1">
    <location>
        <begin position="164"/>
        <end position="238"/>
    </location>
</feature>
<dbReference type="InterPro" id="IPR050218">
    <property type="entry name" value="LptD"/>
</dbReference>
<dbReference type="GO" id="GO:0043165">
    <property type="term" value="P:Gram-negative-bacterium-type cell outer membrane assembly"/>
    <property type="evidence" value="ECO:0007669"/>
    <property type="project" value="InterPro"/>
</dbReference>
<dbReference type="PANTHER" id="PTHR30189">
    <property type="entry name" value="LPS-ASSEMBLY PROTEIN"/>
    <property type="match status" value="1"/>
</dbReference>
<proteinExistence type="inferred from homology"/>
<dbReference type="HAMAP" id="MF_01411">
    <property type="entry name" value="LPS_assembly_LptD"/>
    <property type="match status" value="1"/>
</dbReference>
<evidence type="ECO:0000313" key="2">
    <source>
        <dbReference type="EMBL" id="VFU12918.1"/>
    </source>
</evidence>
<reference evidence="2" key="1">
    <citation type="submission" date="2019-03" db="EMBL/GenBank/DDBJ databases">
        <authorList>
            <person name="Hao L."/>
        </authorList>
    </citation>
    <scope>NUCLEOTIDE SEQUENCE</scope>
</reference>
<dbReference type="PANTHER" id="PTHR30189:SF1">
    <property type="entry name" value="LPS-ASSEMBLY PROTEIN LPTD"/>
    <property type="match status" value="1"/>
</dbReference>
<dbReference type="AlphaFoldDB" id="A0A485LYB3"/>
<accession>A0A485LYB3</accession>
<dbReference type="InterPro" id="IPR045659">
    <property type="entry name" value="LptD_2"/>
</dbReference>
<organism evidence="2">
    <name type="scientific">anaerobic digester metagenome</name>
    <dbReference type="NCBI Taxonomy" id="1263854"/>
    <lineage>
        <taxon>unclassified sequences</taxon>
        <taxon>metagenomes</taxon>
        <taxon>ecological metagenomes</taxon>
    </lineage>
</organism>